<dbReference type="GO" id="GO:0016757">
    <property type="term" value="F:glycosyltransferase activity"/>
    <property type="evidence" value="ECO:0007669"/>
    <property type="project" value="UniProtKB-KW"/>
</dbReference>
<dbReference type="SUPFAM" id="SSF74650">
    <property type="entry name" value="Galactose mutarotase-like"/>
    <property type="match status" value="1"/>
</dbReference>
<evidence type="ECO:0000259" key="3">
    <source>
        <dbReference type="Pfam" id="PF06165"/>
    </source>
</evidence>
<name>A0A9W5YA77_9FIRM</name>
<dbReference type="InterPro" id="IPR033432">
    <property type="entry name" value="GH94_catalytic"/>
</dbReference>
<organism evidence="5 6">
    <name type="scientific">Vallitalea longa</name>
    <dbReference type="NCBI Taxonomy" id="2936439"/>
    <lineage>
        <taxon>Bacteria</taxon>
        <taxon>Bacillati</taxon>
        <taxon>Bacillota</taxon>
        <taxon>Clostridia</taxon>
        <taxon>Lachnospirales</taxon>
        <taxon>Vallitaleaceae</taxon>
        <taxon>Vallitalea</taxon>
    </lineage>
</organism>
<dbReference type="GO" id="GO:0005975">
    <property type="term" value="P:carbohydrate metabolic process"/>
    <property type="evidence" value="ECO:0007669"/>
    <property type="project" value="InterPro"/>
</dbReference>
<keyword evidence="6" id="KW-1185">Reference proteome</keyword>
<keyword evidence="1" id="KW-0328">Glycosyltransferase</keyword>
<dbReference type="InterPro" id="IPR010383">
    <property type="entry name" value="Glyco_hydrolase_94_b-supersand"/>
</dbReference>
<gene>
    <name evidence="5" type="ORF">SH1V18_13900</name>
</gene>
<proteinExistence type="predicted"/>
<keyword evidence="2 5" id="KW-0808">Transferase</keyword>
<evidence type="ECO:0000256" key="1">
    <source>
        <dbReference type="ARBA" id="ARBA00022676"/>
    </source>
</evidence>
<feature type="domain" description="Glycosyl hydrolase 94 supersandwich" evidence="3">
    <location>
        <begin position="18"/>
        <end position="299"/>
    </location>
</feature>
<dbReference type="InterPro" id="IPR052047">
    <property type="entry name" value="GH94_Enzymes"/>
</dbReference>
<dbReference type="Pfam" id="PF06165">
    <property type="entry name" value="GH94_b-supersand"/>
    <property type="match status" value="1"/>
</dbReference>
<comment type="caution">
    <text evidence="5">The sequence shown here is derived from an EMBL/GenBank/DDBJ whole genome shotgun (WGS) entry which is preliminary data.</text>
</comment>
<dbReference type="InterPro" id="IPR011013">
    <property type="entry name" value="Gal_mutarotase_sf_dom"/>
</dbReference>
<dbReference type="SMART" id="SM01068">
    <property type="entry name" value="CBM_X"/>
    <property type="match status" value="1"/>
</dbReference>
<dbReference type="Gene3D" id="1.50.10.10">
    <property type="match status" value="1"/>
</dbReference>
<dbReference type="InterPro" id="IPR037018">
    <property type="entry name" value="GH65_N"/>
</dbReference>
<dbReference type="SUPFAM" id="SSF48208">
    <property type="entry name" value="Six-hairpin glycosidases"/>
    <property type="match status" value="1"/>
</dbReference>
<evidence type="ECO:0000259" key="4">
    <source>
        <dbReference type="Pfam" id="PF17167"/>
    </source>
</evidence>
<dbReference type="CDD" id="cd11751">
    <property type="entry name" value="GH94N_like_4"/>
    <property type="match status" value="1"/>
</dbReference>
<sequence>MGKKLFQNKYGYFTEDGREYVITSPKTPKPWANAISNGDYSTIISQTGGGFSWRTSATENRITRTFQDTIKDDWGKYIYIRDEATKDYWSATWKPVCKESDFYEVRHGIGYSVIKSRDNNIATTMKIFVVPDNPLEIWELEIENTDTKERQLNLFTYFEWALGDAPDINREFHKLFIDTKYNVKMNGLTAEKCMWSMENSRGQAGNTNWPYVAFHSCSETPIAYDTDKENFIGMYSSEEHPKAMDNSKLTCKTGRYGDAIGALQVTVNLEPGEKKKIVFTLGCADSMEHADYLANRYNNIDESENAFNEVNKMWDKYLNTENINTPDNGMNIMTNIWLKYQALSCRIWGRTGYYQVNGGYGFRDQLQDSLIYLENNPEGTKDRLRIHASQQKNDGSVTHWWRPISKKGQVSRCSDDFLWLPCITIAYLKETNDFDFMDEEITYLDGGEGSIYEHCKKSINRSFAMFSPRGIPLMGAHDWNDGLSGIGIDMKGESFWVGEFLYYILSDFISIAQEKEDKNFVEKCKDICELLRTNINKYGWDGKWYLQATQDNGEKVGAKYNEQGFIYLNPQIWAVISGIADNDRAKKCMDSVSKYLLKDYGALLLFPEYSTPDEKIGYITRYAPGLRENGGVYTHAATWAVRAYAMLGDADKAYEAYRKICPPNRSNDIDTYMGEPYVTPGNSDGPTSPYYGRGSWTWFTGSAQWLHRVAVQWILGIRPNYNELIIDPCIPKEWNGFTYTRKLQDDIYMIEVDNSAHVSKGVKEIIVDGVKVESNKIATFGDKKEHVVKVIMG</sequence>
<accession>A0A9W5YA77</accession>
<dbReference type="PANTHER" id="PTHR37469">
    <property type="entry name" value="CELLOBIONIC ACID PHOSPHORYLASE-RELATED"/>
    <property type="match status" value="1"/>
</dbReference>
<dbReference type="Gene3D" id="2.60.420.10">
    <property type="entry name" value="Maltose phosphorylase, domain 3"/>
    <property type="match status" value="1"/>
</dbReference>
<dbReference type="PANTHER" id="PTHR37469:SF2">
    <property type="entry name" value="CELLOBIONIC ACID PHOSPHORYLASE"/>
    <property type="match status" value="1"/>
</dbReference>
<evidence type="ECO:0000313" key="6">
    <source>
        <dbReference type="Proteomes" id="UP001144256"/>
    </source>
</evidence>
<dbReference type="InterPro" id="IPR008928">
    <property type="entry name" value="6-hairpin_glycosidase_sf"/>
</dbReference>
<feature type="domain" description="Glycosyl hydrolase 94 catalytic" evidence="4">
    <location>
        <begin position="314"/>
        <end position="716"/>
    </location>
</feature>
<dbReference type="AlphaFoldDB" id="A0A9W5YA77"/>
<dbReference type="GO" id="GO:0030246">
    <property type="term" value="F:carbohydrate binding"/>
    <property type="evidence" value="ECO:0007669"/>
    <property type="project" value="InterPro"/>
</dbReference>
<dbReference type="RefSeq" id="WP_281813845.1">
    <property type="nucleotide sequence ID" value="NZ_BRLB01000002.1"/>
</dbReference>
<dbReference type="Gene3D" id="2.70.98.40">
    <property type="entry name" value="Glycoside hydrolase, family 65, N-terminal domain"/>
    <property type="match status" value="1"/>
</dbReference>
<dbReference type="EMBL" id="BRLB01000002">
    <property type="protein sequence ID" value="GKX28910.1"/>
    <property type="molecule type" value="Genomic_DNA"/>
</dbReference>
<evidence type="ECO:0000256" key="2">
    <source>
        <dbReference type="ARBA" id="ARBA00022679"/>
    </source>
</evidence>
<reference evidence="5" key="1">
    <citation type="submission" date="2022-06" db="EMBL/GenBank/DDBJ databases">
        <title>Vallitalea longa sp. nov., an anaerobic bacterium isolated from marine sediment.</title>
        <authorList>
            <person name="Hirano S."/>
            <person name="Terahara T."/>
            <person name="Mori K."/>
            <person name="Hamada M."/>
            <person name="Matsumoto R."/>
            <person name="Kobayashi T."/>
        </authorList>
    </citation>
    <scope>NUCLEOTIDE SEQUENCE</scope>
    <source>
        <strain evidence="5">SH18-1</strain>
    </source>
</reference>
<dbReference type="Proteomes" id="UP001144256">
    <property type="component" value="Unassembled WGS sequence"/>
</dbReference>
<dbReference type="Pfam" id="PF17167">
    <property type="entry name" value="Glyco_hydro_94"/>
    <property type="match status" value="1"/>
</dbReference>
<evidence type="ECO:0000313" key="5">
    <source>
        <dbReference type="EMBL" id="GKX28910.1"/>
    </source>
</evidence>
<protein>
    <submittedName>
        <fullName evidence="5">Glycosyl transferase</fullName>
    </submittedName>
</protein>
<dbReference type="InterPro" id="IPR012341">
    <property type="entry name" value="6hp_glycosidase-like_sf"/>
</dbReference>